<accession>A0A8H5C788</accession>
<comment type="subcellular location">
    <subcellularLocation>
        <location evidence="2">Secreted</location>
    </subcellularLocation>
</comment>
<evidence type="ECO:0000256" key="1">
    <source>
        <dbReference type="ARBA" id="ARBA00001973"/>
    </source>
</evidence>
<dbReference type="Pfam" id="PF22810">
    <property type="entry name" value="LPMO_AA14"/>
    <property type="match status" value="1"/>
</dbReference>
<comment type="similarity">
    <text evidence="11">Belongs to the polysaccharide monooxygenase AA14 family.</text>
</comment>
<feature type="region of interest" description="Disordered" evidence="12">
    <location>
        <begin position="53"/>
        <end position="74"/>
    </location>
</feature>
<evidence type="ECO:0000256" key="5">
    <source>
        <dbReference type="ARBA" id="ARBA00022729"/>
    </source>
</evidence>
<dbReference type="GO" id="GO:0046872">
    <property type="term" value="F:metal ion binding"/>
    <property type="evidence" value="ECO:0007669"/>
    <property type="project" value="UniProtKB-KW"/>
</dbReference>
<evidence type="ECO:0000256" key="10">
    <source>
        <dbReference type="ARBA" id="ARBA00023180"/>
    </source>
</evidence>
<dbReference type="GO" id="GO:0004497">
    <property type="term" value="F:monooxygenase activity"/>
    <property type="evidence" value="ECO:0007669"/>
    <property type="project" value="UniProtKB-KW"/>
</dbReference>
<keyword evidence="10" id="KW-0325">Glycoprotein</keyword>
<evidence type="ECO:0000256" key="7">
    <source>
        <dbReference type="ARBA" id="ARBA00023008"/>
    </source>
</evidence>
<sequence length="193" mass="21222">MFKMKEDRWKHHFDQRDQFQPAPDDFLKLYASPLDYALSARLTLVQPSLDLASSTPSTSSHTAQPTENLPSNSASTALSPLLSYDGKQGVHQNVTPENLVVFTAAYNTLWKCLATFKVPNWPACSEGACICAWVGYLMAATNPTRRYSPTNAASPEHPAMHLSLQPSLLCGVKDPWATSTPRMGILAPTEMEP</sequence>
<evidence type="ECO:0000256" key="9">
    <source>
        <dbReference type="ARBA" id="ARBA00023157"/>
    </source>
</evidence>
<proteinExistence type="inferred from homology"/>
<name>A0A8H5C788_9AGAR</name>
<keyword evidence="4" id="KW-0479">Metal-binding</keyword>
<evidence type="ECO:0000256" key="3">
    <source>
        <dbReference type="ARBA" id="ARBA00022525"/>
    </source>
</evidence>
<reference evidence="13 14" key="1">
    <citation type="journal article" date="2020" name="ISME J.">
        <title>Uncovering the hidden diversity of litter-decomposition mechanisms in mushroom-forming fungi.</title>
        <authorList>
            <person name="Floudas D."/>
            <person name="Bentzer J."/>
            <person name="Ahren D."/>
            <person name="Johansson T."/>
            <person name="Persson P."/>
            <person name="Tunlid A."/>
        </authorList>
    </citation>
    <scope>NUCLEOTIDE SEQUENCE [LARGE SCALE GENOMIC DNA]</scope>
    <source>
        <strain evidence="13 14">CBS 291.85</strain>
    </source>
</reference>
<organism evidence="13 14">
    <name type="scientific">Tetrapyrgos nigripes</name>
    <dbReference type="NCBI Taxonomy" id="182062"/>
    <lineage>
        <taxon>Eukaryota</taxon>
        <taxon>Fungi</taxon>
        <taxon>Dikarya</taxon>
        <taxon>Basidiomycota</taxon>
        <taxon>Agaricomycotina</taxon>
        <taxon>Agaricomycetes</taxon>
        <taxon>Agaricomycetidae</taxon>
        <taxon>Agaricales</taxon>
        <taxon>Marasmiineae</taxon>
        <taxon>Marasmiaceae</taxon>
        <taxon>Tetrapyrgos</taxon>
    </lineage>
</organism>
<keyword evidence="14" id="KW-1185">Reference proteome</keyword>
<evidence type="ECO:0000256" key="11">
    <source>
        <dbReference type="ARBA" id="ARBA00046340"/>
    </source>
</evidence>
<dbReference type="Proteomes" id="UP000559256">
    <property type="component" value="Unassembled WGS sequence"/>
</dbReference>
<evidence type="ECO:0000256" key="6">
    <source>
        <dbReference type="ARBA" id="ARBA00023002"/>
    </source>
</evidence>
<feature type="compositionally biased region" description="Polar residues" evidence="12">
    <location>
        <begin position="61"/>
        <end position="74"/>
    </location>
</feature>
<keyword evidence="3" id="KW-0964">Secreted</keyword>
<keyword evidence="7" id="KW-0186">Copper</keyword>
<protein>
    <submittedName>
        <fullName evidence="13">Uncharacterized protein</fullName>
    </submittedName>
</protein>
<dbReference type="InterPro" id="IPR054497">
    <property type="entry name" value="LPMO_AA14"/>
</dbReference>
<comment type="caution">
    <text evidence="13">The sequence shown here is derived from an EMBL/GenBank/DDBJ whole genome shotgun (WGS) entry which is preliminary data.</text>
</comment>
<evidence type="ECO:0000256" key="2">
    <source>
        <dbReference type="ARBA" id="ARBA00004613"/>
    </source>
</evidence>
<comment type="cofactor">
    <cofactor evidence="1">
        <name>Cu(2+)</name>
        <dbReference type="ChEBI" id="CHEBI:29036"/>
    </cofactor>
</comment>
<gene>
    <name evidence="13" type="ORF">D9758_016903</name>
</gene>
<dbReference type="OrthoDB" id="2019572at2759"/>
<evidence type="ECO:0000256" key="4">
    <source>
        <dbReference type="ARBA" id="ARBA00022723"/>
    </source>
</evidence>
<dbReference type="EMBL" id="JAACJM010000243">
    <property type="protein sequence ID" value="KAF5335423.1"/>
    <property type="molecule type" value="Genomic_DNA"/>
</dbReference>
<evidence type="ECO:0000313" key="14">
    <source>
        <dbReference type="Proteomes" id="UP000559256"/>
    </source>
</evidence>
<evidence type="ECO:0000313" key="13">
    <source>
        <dbReference type="EMBL" id="KAF5335423.1"/>
    </source>
</evidence>
<evidence type="ECO:0000256" key="8">
    <source>
        <dbReference type="ARBA" id="ARBA00023033"/>
    </source>
</evidence>
<keyword evidence="9" id="KW-1015">Disulfide bond</keyword>
<keyword evidence="6" id="KW-0560">Oxidoreductase</keyword>
<evidence type="ECO:0000256" key="12">
    <source>
        <dbReference type="SAM" id="MobiDB-lite"/>
    </source>
</evidence>
<dbReference type="AlphaFoldDB" id="A0A8H5C788"/>
<keyword evidence="8" id="KW-0503">Monooxygenase</keyword>
<dbReference type="GO" id="GO:0005576">
    <property type="term" value="C:extracellular region"/>
    <property type="evidence" value="ECO:0007669"/>
    <property type="project" value="UniProtKB-SubCell"/>
</dbReference>
<keyword evidence="5" id="KW-0732">Signal</keyword>